<keyword evidence="1" id="KW-0472">Membrane</keyword>
<dbReference type="EMBL" id="CP003811">
    <property type="protein sequence ID" value="AIQ90870.1"/>
    <property type="molecule type" value="Genomic_DNA"/>
</dbReference>
<evidence type="ECO:0000313" key="2">
    <source>
        <dbReference type="EMBL" id="AIQ90870.1"/>
    </source>
</evidence>
<evidence type="ECO:0000256" key="1">
    <source>
        <dbReference type="SAM" id="Phobius"/>
    </source>
</evidence>
<feature type="transmembrane region" description="Helical" evidence="1">
    <location>
        <begin position="6"/>
        <end position="26"/>
    </location>
</feature>
<reference evidence="2 3" key="1">
    <citation type="journal article" date="2014" name="PLoS ONE">
        <title>Genome Information of Methylobacterium oryzae, a Plant-Probiotic Methylotroph in the Phyllosphere.</title>
        <authorList>
            <person name="Kwak M.J."/>
            <person name="Jeong H."/>
            <person name="Madhaiyan M."/>
            <person name="Lee Y."/>
            <person name="Sa T.M."/>
            <person name="Oh T.K."/>
            <person name="Kim J.F."/>
        </authorList>
    </citation>
    <scope>NUCLEOTIDE SEQUENCE [LARGE SCALE GENOMIC DNA]</scope>
    <source>
        <strain evidence="2 3">CBMB20</strain>
    </source>
</reference>
<protein>
    <submittedName>
        <fullName evidence="2">Protein of unassigned function</fullName>
    </submittedName>
</protein>
<dbReference type="HOGENOM" id="CLU_217999_0_0_5"/>
<dbReference type="KEGG" id="mor:MOC_3115"/>
<keyword evidence="1" id="KW-1133">Transmembrane helix</keyword>
<keyword evidence="3" id="KW-1185">Reference proteome</keyword>
<dbReference type="eggNOG" id="ENOG5032Q58">
    <property type="taxonomic scope" value="Bacteria"/>
</dbReference>
<dbReference type="STRING" id="693986.MOC_3115"/>
<dbReference type="Proteomes" id="UP000029492">
    <property type="component" value="Chromosome"/>
</dbReference>
<proteinExistence type="predicted"/>
<keyword evidence="1" id="KW-0812">Transmembrane</keyword>
<name>A0A089NWG7_9HYPH</name>
<organism evidence="2 3">
    <name type="scientific">Methylobacterium oryzae CBMB20</name>
    <dbReference type="NCBI Taxonomy" id="693986"/>
    <lineage>
        <taxon>Bacteria</taxon>
        <taxon>Pseudomonadati</taxon>
        <taxon>Pseudomonadota</taxon>
        <taxon>Alphaproteobacteria</taxon>
        <taxon>Hyphomicrobiales</taxon>
        <taxon>Methylobacteriaceae</taxon>
        <taxon>Methylobacterium</taxon>
    </lineage>
</organism>
<evidence type="ECO:0000313" key="3">
    <source>
        <dbReference type="Proteomes" id="UP000029492"/>
    </source>
</evidence>
<accession>A0A089NWG7</accession>
<dbReference type="AlphaFoldDB" id="A0A089NWG7"/>
<sequence length="40" mass="4427">MGSGEIFVTFVIPAFTLALACAAMRANEWSVQRDERKPGR</sequence>
<gene>
    <name evidence="2" type="ORF">MOC_3115</name>
</gene>